<accession>A0ABY5YKA2</accession>
<dbReference type="InterPro" id="IPR012467">
    <property type="entry name" value="DUF1684"/>
</dbReference>
<dbReference type="RefSeq" id="WP_260561621.1">
    <property type="nucleotide sequence ID" value="NZ_BAABEC010000183.1"/>
</dbReference>
<proteinExistence type="predicted"/>
<dbReference type="PANTHER" id="PTHR41913">
    <property type="entry name" value="DUF1684 DOMAIN-CONTAINING PROTEIN"/>
    <property type="match status" value="1"/>
</dbReference>
<dbReference type="Proteomes" id="UP001060261">
    <property type="component" value="Chromosome"/>
</dbReference>
<evidence type="ECO:0000313" key="2">
    <source>
        <dbReference type="Proteomes" id="UP001060261"/>
    </source>
</evidence>
<keyword evidence="2" id="KW-1185">Reference proteome</keyword>
<name>A0ABY5YKA2_9DEIO</name>
<dbReference type="Pfam" id="PF07920">
    <property type="entry name" value="DUF1684"/>
    <property type="match status" value="1"/>
</dbReference>
<reference evidence="1" key="1">
    <citation type="submission" date="2022-09" db="EMBL/GenBank/DDBJ databases">
        <title>genome sequence of Deinococcus rubellus.</title>
        <authorList>
            <person name="Srinivasan S."/>
        </authorList>
    </citation>
    <scope>NUCLEOTIDE SEQUENCE</scope>
    <source>
        <strain evidence="1">Ant6</strain>
    </source>
</reference>
<dbReference type="EMBL" id="CP104213">
    <property type="protein sequence ID" value="UWX65366.1"/>
    <property type="molecule type" value="Genomic_DNA"/>
</dbReference>
<evidence type="ECO:0000313" key="1">
    <source>
        <dbReference type="EMBL" id="UWX65366.1"/>
    </source>
</evidence>
<sequence>MSHPAQQDWLGNLEEFRARKDTFFRSGRGPVKDVGSFTGLSYFPPDPAWNLRLKVDRLPAAAVTLVTSTPGETQSFITWGTAELPGGERLILYARADEVAPAALFVPFRDATSGHTTYGAGRYLDVPLFGNTAELDFNRAYHPYCAYSDAWTCPLPPAENWLRSAVGAGEKLPELP</sequence>
<organism evidence="1 2">
    <name type="scientific">Deinococcus rubellus</name>
    <dbReference type="NCBI Taxonomy" id="1889240"/>
    <lineage>
        <taxon>Bacteria</taxon>
        <taxon>Thermotogati</taxon>
        <taxon>Deinococcota</taxon>
        <taxon>Deinococci</taxon>
        <taxon>Deinococcales</taxon>
        <taxon>Deinococcaceae</taxon>
        <taxon>Deinococcus</taxon>
    </lineage>
</organism>
<protein>
    <submittedName>
        <fullName evidence="1">DUF1684 domain-containing protein</fullName>
    </submittedName>
</protein>
<gene>
    <name evidence="1" type="ORF">N0D28_06845</name>
</gene>
<dbReference type="PANTHER" id="PTHR41913:SF1">
    <property type="entry name" value="DUF1684 DOMAIN-CONTAINING PROTEIN"/>
    <property type="match status" value="1"/>
</dbReference>